<dbReference type="GO" id="GO:0016301">
    <property type="term" value="F:kinase activity"/>
    <property type="evidence" value="ECO:0007669"/>
    <property type="project" value="InterPro"/>
</dbReference>
<dbReference type="RefSeq" id="WP_218114061.1">
    <property type="nucleotide sequence ID" value="NZ_CAJVAP010000004.1"/>
</dbReference>
<comment type="caution">
    <text evidence="5">The sequence shown here is derived from an EMBL/GenBank/DDBJ whole genome shotgun (WGS) entry which is preliminary data.</text>
</comment>
<dbReference type="InterPro" id="IPR010488">
    <property type="entry name" value="Zeta_toxin_domain"/>
</dbReference>
<sequence length="347" mass="37945">MTEEIGSEAWLARVFAEKVRHELFDGHTPQPVPVLVLLGGQPAAGKTRAQHAILTEHGADDLVEITGDDLREFHPEYDLLADEAPFEMPAQTAPVSGGLVRLALDYAREHGYSVLLEGTFRDAGMVTRNAIRFADAGYRVEVVAVATPAAVSRLSAEMRSQGSGYPNVGRWTPPEAHETALRYSPGVLAALEALPQVGRVRVFSREGPLYENARTVTGEWAAAPEASRVLTLEQHRPLAPLAALGWLRDYSIVFRQASARPAYLGPNTAPAFLRLQDDARMMIRSLAFTPGAPLAELEQAHAARQRVLERVLPPDLRPRPRTPSGRRLPPVKMPSDPPRNEPPARGL</sequence>
<proteinExistence type="predicted"/>
<feature type="region of interest" description="Disordered" evidence="3">
    <location>
        <begin position="309"/>
        <end position="347"/>
    </location>
</feature>
<evidence type="ECO:0000259" key="4">
    <source>
        <dbReference type="Pfam" id="PF06414"/>
    </source>
</evidence>
<accession>A0A916JUX7</accession>
<evidence type="ECO:0000313" key="5">
    <source>
        <dbReference type="EMBL" id="CAG7600800.1"/>
    </source>
</evidence>
<keyword evidence="6" id="KW-1185">Reference proteome</keyword>
<dbReference type="AlphaFoldDB" id="A0A916JUX7"/>
<dbReference type="GO" id="GO:0005524">
    <property type="term" value="F:ATP binding"/>
    <property type="evidence" value="ECO:0007669"/>
    <property type="project" value="UniProtKB-KW"/>
</dbReference>
<evidence type="ECO:0000256" key="1">
    <source>
        <dbReference type="ARBA" id="ARBA00022741"/>
    </source>
</evidence>
<evidence type="ECO:0000256" key="3">
    <source>
        <dbReference type="SAM" id="MobiDB-lite"/>
    </source>
</evidence>
<feature type="compositionally biased region" description="Pro residues" evidence="3">
    <location>
        <begin position="331"/>
        <end position="341"/>
    </location>
</feature>
<name>A0A916JUX7_9MICO</name>
<organism evidence="5 6">
    <name type="scientific">Leucobacter soli</name>
    <dbReference type="NCBI Taxonomy" id="2812850"/>
    <lineage>
        <taxon>Bacteria</taxon>
        <taxon>Bacillati</taxon>
        <taxon>Actinomycetota</taxon>
        <taxon>Actinomycetes</taxon>
        <taxon>Micrococcales</taxon>
        <taxon>Microbacteriaceae</taxon>
        <taxon>Leucobacter</taxon>
    </lineage>
</organism>
<dbReference type="Pfam" id="PF06414">
    <property type="entry name" value="Zeta_toxin"/>
    <property type="match status" value="1"/>
</dbReference>
<protein>
    <recommendedName>
        <fullName evidence="4">Zeta toxin domain-containing protein</fullName>
    </recommendedName>
</protein>
<reference evidence="5" key="1">
    <citation type="submission" date="2021-06" db="EMBL/GenBank/DDBJ databases">
        <authorList>
            <person name="Criscuolo A."/>
        </authorList>
    </citation>
    <scope>NUCLEOTIDE SEQUENCE</scope>
    <source>
        <strain evidence="5">CIP111803</strain>
    </source>
</reference>
<evidence type="ECO:0000256" key="2">
    <source>
        <dbReference type="ARBA" id="ARBA00022840"/>
    </source>
</evidence>
<dbReference type="Proteomes" id="UP000693892">
    <property type="component" value="Unassembled WGS sequence"/>
</dbReference>
<gene>
    <name evidence="5" type="ORF">LEUCIP111803_00401</name>
</gene>
<keyword evidence="2" id="KW-0067">ATP-binding</keyword>
<feature type="domain" description="Zeta toxin" evidence="4">
    <location>
        <begin position="28"/>
        <end position="213"/>
    </location>
</feature>
<dbReference type="EMBL" id="CAJVAP010000004">
    <property type="protein sequence ID" value="CAG7600800.1"/>
    <property type="molecule type" value="Genomic_DNA"/>
</dbReference>
<evidence type="ECO:0000313" key="6">
    <source>
        <dbReference type="Proteomes" id="UP000693892"/>
    </source>
</evidence>
<keyword evidence="1" id="KW-0547">Nucleotide-binding</keyword>